<dbReference type="PROSITE" id="PS50056">
    <property type="entry name" value="TYR_PHOSPHATASE_2"/>
    <property type="match status" value="1"/>
</dbReference>
<dbReference type="Proteomes" id="UP001320420">
    <property type="component" value="Unassembled WGS sequence"/>
</dbReference>
<evidence type="ECO:0000313" key="3">
    <source>
        <dbReference type="Proteomes" id="UP001320420"/>
    </source>
</evidence>
<dbReference type="InterPro" id="IPR026893">
    <property type="entry name" value="Tyr/Ser_Pase_IphP-type"/>
</dbReference>
<dbReference type="Gene3D" id="3.90.190.10">
    <property type="entry name" value="Protein tyrosine phosphatase superfamily"/>
    <property type="match status" value="1"/>
</dbReference>
<feature type="domain" description="Tyrosine specific protein phosphatases" evidence="1">
    <location>
        <begin position="167"/>
        <end position="211"/>
    </location>
</feature>
<gene>
    <name evidence="2" type="ORF">SLS62_008121</name>
</gene>
<reference evidence="2 3" key="1">
    <citation type="submission" date="2024-02" db="EMBL/GenBank/DDBJ databases">
        <title>De novo assembly and annotation of 12 fungi associated with fruit tree decline syndrome in Ontario, Canada.</title>
        <authorList>
            <person name="Sulman M."/>
            <person name="Ellouze W."/>
            <person name="Ilyukhin E."/>
        </authorList>
    </citation>
    <scope>NUCLEOTIDE SEQUENCE [LARGE SCALE GENOMIC DNA]</scope>
    <source>
        <strain evidence="2 3">M11/M66-122</strain>
    </source>
</reference>
<dbReference type="EMBL" id="JAKJXP020000073">
    <property type="protein sequence ID" value="KAK7749378.1"/>
    <property type="molecule type" value="Genomic_DNA"/>
</dbReference>
<protein>
    <recommendedName>
        <fullName evidence="1">Tyrosine specific protein phosphatases domain-containing protein</fullName>
    </recommendedName>
</protein>
<dbReference type="PANTHER" id="PTHR31126:SF1">
    <property type="entry name" value="TYROSINE SPECIFIC PROTEIN PHOSPHATASES DOMAIN-CONTAINING PROTEIN"/>
    <property type="match status" value="1"/>
</dbReference>
<name>A0AAN9UW99_9PEZI</name>
<comment type="caution">
    <text evidence="2">The sequence shown here is derived from an EMBL/GenBank/DDBJ whole genome shotgun (WGS) entry which is preliminary data.</text>
</comment>
<sequence length="305" mass="33863">MALEFDNIINFRDVGKTVNDFLGGRRIVKEGVLYRSARPDDGTPRDRERLRDELGIKTVIDLRTKTEHARQAEKRQADMRVPALLQSNAALAEPMQIPGLRYLECKITGGRFETFLLGQLSWLSFFQVIILYVLGYRMQAVSIVSRDVMVPRGLVGMGLDTVDQSGGEIAEALRTLTEPASLPLLVHCTQGKDRTGLIVIIVLMALAGNINNNGNDDKSNALLTEEAINHDYLLSRHGFVGPERDARLAEIREMGLTPEWLGCPEDLVSRLHRHVASRYGGINGYLDGIGFGADERRRLVEALGA</sequence>
<dbReference type="Pfam" id="PF13350">
    <property type="entry name" value="Y_phosphatase3"/>
    <property type="match status" value="2"/>
</dbReference>
<evidence type="ECO:0000313" key="2">
    <source>
        <dbReference type="EMBL" id="KAK7749378.1"/>
    </source>
</evidence>
<organism evidence="2 3">
    <name type="scientific">Diatrype stigma</name>
    <dbReference type="NCBI Taxonomy" id="117547"/>
    <lineage>
        <taxon>Eukaryota</taxon>
        <taxon>Fungi</taxon>
        <taxon>Dikarya</taxon>
        <taxon>Ascomycota</taxon>
        <taxon>Pezizomycotina</taxon>
        <taxon>Sordariomycetes</taxon>
        <taxon>Xylariomycetidae</taxon>
        <taxon>Xylariales</taxon>
        <taxon>Diatrypaceae</taxon>
        <taxon>Diatrype</taxon>
    </lineage>
</organism>
<dbReference type="SUPFAM" id="SSF52799">
    <property type="entry name" value="(Phosphotyrosine protein) phosphatases II"/>
    <property type="match status" value="1"/>
</dbReference>
<proteinExistence type="predicted"/>
<dbReference type="AlphaFoldDB" id="A0AAN9UW99"/>
<dbReference type="InterPro" id="IPR029021">
    <property type="entry name" value="Prot-tyrosine_phosphatase-like"/>
</dbReference>
<dbReference type="PROSITE" id="PS00383">
    <property type="entry name" value="TYR_PHOSPHATASE_1"/>
    <property type="match status" value="1"/>
</dbReference>
<dbReference type="InterPro" id="IPR016130">
    <property type="entry name" value="Tyr_Pase_AS"/>
</dbReference>
<dbReference type="PANTHER" id="PTHR31126">
    <property type="entry name" value="TYROSINE-PROTEIN PHOSPHATASE"/>
    <property type="match status" value="1"/>
</dbReference>
<keyword evidence="3" id="KW-1185">Reference proteome</keyword>
<dbReference type="GO" id="GO:0004721">
    <property type="term" value="F:phosphoprotein phosphatase activity"/>
    <property type="evidence" value="ECO:0007669"/>
    <property type="project" value="InterPro"/>
</dbReference>
<evidence type="ECO:0000259" key="1">
    <source>
        <dbReference type="PROSITE" id="PS50056"/>
    </source>
</evidence>
<dbReference type="InterPro" id="IPR000387">
    <property type="entry name" value="Tyr_Pase_dom"/>
</dbReference>
<accession>A0AAN9UW99</accession>